<dbReference type="RefSeq" id="WP_154863264.1">
    <property type="nucleotide sequence ID" value="NZ_CABVJB010000003.1"/>
</dbReference>
<evidence type="ECO:0000313" key="4">
    <source>
        <dbReference type="Proteomes" id="UP000325565"/>
    </source>
</evidence>
<name>A0A5E7SG34_PSEFL</name>
<evidence type="ECO:0000256" key="2">
    <source>
        <dbReference type="ARBA" id="ARBA00023002"/>
    </source>
</evidence>
<sequence>MKTFLSIGTGPGIGFATAERFAREGYRVVLSARNMDRTLALAERLISQGYEAHTRQVDAGNAQDVAALVTQVEAQFGALDVLHYNAAIIRQATVAEQPVDTFNSDLAVNIGGALVATQTALRSMYSRNSGTLLLTGGFFGITPNPDFLSLSLGKAGIRSLALGLFELAKTQGVHVATVTVAAFVKPESEEALGVAEAFWTLHSQPKENWTAEATYSR</sequence>
<comment type="similarity">
    <text evidence="1">Belongs to the short-chain dehydrogenases/reductases (SDR) family.</text>
</comment>
<reference evidence="3 4" key="1">
    <citation type="submission" date="2019-09" db="EMBL/GenBank/DDBJ databases">
        <authorList>
            <person name="Chandra G."/>
            <person name="Truman W A."/>
        </authorList>
    </citation>
    <scope>NUCLEOTIDE SEQUENCE [LARGE SCALE GENOMIC DNA]</scope>
    <source>
        <strain evidence="3">PS922</strain>
    </source>
</reference>
<dbReference type="PRINTS" id="PR01397">
    <property type="entry name" value="DHBDHDRGNASE"/>
</dbReference>
<evidence type="ECO:0000256" key="1">
    <source>
        <dbReference type="ARBA" id="ARBA00006484"/>
    </source>
</evidence>
<gene>
    <name evidence="3" type="ORF">PS922_02177</name>
</gene>
<dbReference type="Proteomes" id="UP000325565">
    <property type="component" value="Unassembled WGS sequence"/>
</dbReference>
<proteinExistence type="inferred from homology"/>
<dbReference type="InterPro" id="IPR036291">
    <property type="entry name" value="NAD(P)-bd_dom_sf"/>
</dbReference>
<organism evidence="3 4">
    <name type="scientific">Pseudomonas fluorescens</name>
    <dbReference type="NCBI Taxonomy" id="294"/>
    <lineage>
        <taxon>Bacteria</taxon>
        <taxon>Pseudomonadati</taxon>
        <taxon>Pseudomonadota</taxon>
        <taxon>Gammaproteobacteria</taxon>
        <taxon>Pseudomonadales</taxon>
        <taxon>Pseudomonadaceae</taxon>
        <taxon>Pseudomonas</taxon>
    </lineage>
</organism>
<dbReference type="EMBL" id="CABVJB010000003">
    <property type="protein sequence ID" value="VVP84908.1"/>
    <property type="molecule type" value="Genomic_DNA"/>
</dbReference>
<dbReference type="GO" id="GO:0008667">
    <property type="term" value="F:2,3-dihydro-2,3-dihydroxybenzoate dehydrogenase activity"/>
    <property type="evidence" value="ECO:0007669"/>
    <property type="project" value="InterPro"/>
</dbReference>
<dbReference type="SUPFAM" id="SSF51735">
    <property type="entry name" value="NAD(P)-binding Rossmann-fold domains"/>
    <property type="match status" value="1"/>
</dbReference>
<protein>
    <submittedName>
        <fullName evidence="3">Glucose 1-dehydrogenase</fullName>
        <ecNumber evidence="3">1.1.1.119</ecNumber>
    </submittedName>
</protein>
<dbReference type="GO" id="GO:0019290">
    <property type="term" value="P:siderophore biosynthetic process"/>
    <property type="evidence" value="ECO:0007669"/>
    <property type="project" value="InterPro"/>
</dbReference>
<dbReference type="AlphaFoldDB" id="A0A5E7SG34"/>
<dbReference type="EC" id="1.1.1.119" evidence="3"/>
<dbReference type="Pfam" id="PF00106">
    <property type="entry name" value="adh_short"/>
    <property type="match status" value="1"/>
</dbReference>
<accession>A0A5E7SG34</accession>
<evidence type="ECO:0000313" key="3">
    <source>
        <dbReference type="EMBL" id="VVP84908.1"/>
    </source>
</evidence>
<dbReference type="Gene3D" id="3.40.50.720">
    <property type="entry name" value="NAD(P)-binding Rossmann-like Domain"/>
    <property type="match status" value="1"/>
</dbReference>
<dbReference type="PANTHER" id="PTHR43669:SF3">
    <property type="entry name" value="ALCOHOL DEHYDROGENASE, PUTATIVE (AFU_ORTHOLOGUE AFUA_3G03445)-RELATED"/>
    <property type="match status" value="1"/>
</dbReference>
<dbReference type="GO" id="GO:0047935">
    <property type="term" value="F:glucose 1-dehydrogenase (NADP+) activity"/>
    <property type="evidence" value="ECO:0007669"/>
    <property type="project" value="UniProtKB-EC"/>
</dbReference>
<dbReference type="InterPro" id="IPR003560">
    <property type="entry name" value="DHB_DH"/>
</dbReference>
<dbReference type="PANTHER" id="PTHR43669">
    <property type="entry name" value="5-KETO-D-GLUCONATE 5-REDUCTASE"/>
    <property type="match status" value="1"/>
</dbReference>
<dbReference type="InterPro" id="IPR002347">
    <property type="entry name" value="SDR_fam"/>
</dbReference>
<keyword evidence="2 3" id="KW-0560">Oxidoreductase</keyword>